<proteinExistence type="predicted"/>
<keyword evidence="1" id="KW-0732">Signal</keyword>
<reference evidence="2 3" key="1">
    <citation type="journal article" name="Sci. Rep.">
        <title>Telomere-to-telomere assembled and centromere annotated genomes of the two main subspecies of the button mushroom Agaricus bisporus reveal especially polymorphic chromosome ends.</title>
        <authorList>
            <person name="Sonnenberg A.S.M."/>
            <person name="Sedaghat-Telgerd N."/>
            <person name="Lavrijssen B."/>
            <person name="Ohm R.A."/>
            <person name="Hendrickx P.M."/>
            <person name="Scholtmeijer K."/>
            <person name="Baars J.J.P."/>
            <person name="van Peer A."/>
        </authorList>
    </citation>
    <scope>NUCLEOTIDE SEQUENCE [LARGE SCALE GENOMIC DNA]</scope>
    <source>
        <strain evidence="2 3">H119_p4</strain>
    </source>
</reference>
<accession>A0A8H7KJG3</accession>
<feature type="chain" id="PRO_5034740950" evidence="1">
    <location>
        <begin position="20"/>
        <end position="122"/>
    </location>
</feature>
<gene>
    <name evidence="2" type="ORF">Agabi119p4_1703</name>
</gene>
<comment type="caution">
    <text evidence="2">The sequence shown here is derived from an EMBL/GenBank/DDBJ whole genome shotgun (WGS) entry which is preliminary data.</text>
</comment>
<dbReference type="EMBL" id="JABXXO010000003">
    <property type="protein sequence ID" value="KAF7782327.1"/>
    <property type="molecule type" value="Genomic_DNA"/>
</dbReference>
<feature type="signal peptide" evidence="1">
    <location>
        <begin position="1"/>
        <end position="19"/>
    </location>
</feature>
<evidence type="ECO:0000313" key="3">
    <source>
        <dbReference type="Proteomes" id="UP000629468"/>
    </source>
</evidence>
<dbReference type="AlphaFoldDB" id="A0A8H7KJG3"/>
<name>A0A8H7KJG3_AGABI</name>
<evidence type="ECO:0000256" key="1">
    <source>
        <dbReference type="SAM" id="SignalP"/>
    </source>
</evidence>
<organism evidence="2 3">
    <name type="scientific">Agaricus bisporus var. burnettii</name>
    <dbReference type="NCBI Taxonomy" id="192524"/>
    <lineage>
        <taxon>Eukaryota</taxon>
        <taxon>Fungi</taxon>
        <taxon>Dikarya</taxon>
        <taxon>Basidiomycota</taxon>
        <taxon>Agaricomycotina</taxon>
        <taxon>Agaricomycetes</taxon>
        <taxon>Agaricomycetidae</taxon>
        <taxon>Agaricales</taxon>
        <taxon>Agaricineae</taxon>
        <taxon>Agaricaceae</taxon>
        <taxon>Agaricus</taxon>
    </lineage>
</organism>
<evidence type="ECO:0000313" key="2">
    <source>
        <dbReference type="EMBL" id="KAF7782327.1"/>
    </source>
</evidence>
<protein>
    <submittedName>
        <fullName evidence="2">Uncharacterized protein</fullName>
    </submittedName>
</protein>
<sequence>MVSLRLVVPLACLIATSLALPRNPVEAIQCIIRARATDGISETCICLVARTFGRSAAYEFYRHFPSVSNNVLRVIDSCQPMEKRSSTSHVTDDGGNAELELINRGLSDHLNPTFPDEDEGEE</sequence>
<dbReference type="Proteomes" id="UP000629468">
    <property type="component" value="Unassembled WGS sequence"/>
</dbReference>